<dbReference type="InterPro" id="IPR006016">
    <property type="entry name" value="UspA"/>
</dbReference>
<dbReference type="Gene3D" id="3.40.50.12370">
    <property type="match status" value="1"/>
</dbReference>
<feature type="region of interest" description="Disordered" evidence="2">
    <location>
        <begin position="1"/>
        <end position="31"/>
    </location>
</feature>
<organism evidence="4 5">
    <name type="scientific">Marivibrio halodurans</name>
    <dbReference type="NCBI Taxonomy" id="2039722"/>
    <lineage>
        <taxon>Bacteria</taxon>
        <taxon>Pseudomonadati</taxon>
        <taxon>Pseudomonadota</taxon>
        <taxon>Alphaproteobacteria</taxon>
        <taxon>Rhodospirillales</taxon>
        <taxon>Rhodospirillaceae</taxon>
        <taxon>Marivibrio</taxon>
    </lineage>
</organism>
<evidence type="ECO:0000313" key="5">
    <source>
        <dbReference type="Proteomes" id="UP000672602"/>
    </source>
</evidence>
<proteinExistence type="predicted"/>
<evidence type="ECO:0000259" key="3">
    <source>
        <dbReference type="Pfam" id="PF00582"/>
    </source>
</evidence>
<feature type="coiled-coil region" evidence="1">
    <location>
        <begin position="82"/>
        <end position="109"/>
    </location>
</feature>
<dbReference type="Proteomes" id="UP000672602">
    <property type="component" value="Unassembled WGS sequence"/>
</dbReference>
<dbReference type="EMBL" id="JAGMWN010000010">
    <property type="protein sequence ID" value="MBP5858713.1"/>
    <property type="molecule type" value="Genomic_DNA"/>
</dbReference>
<dbReference type="AlphaFoldDB" id="A0A8J7SKV3"/>
<comment type="caution">
    <text evidence="4">The sequence shown here is derived from an EMBL/GenBank/DDBJ whole genome shotgun (WGS) entry which is preliminary data.</text>
</comment>
<evidence type="ECO:0000256" key="1">
    <source>
        <dbReference type="SAM" id="Coils"/>
    </source>
</evidence>
<keyword evidence="5" id="KW-1185">Reference proteome</keyword>
<feature type="domain" description="UspA" evidence="3">
    <location>
        <begin position="33"/>
        <end position="171"/>
    </location>
</feature>
<reference evidence="4" key="1">
    <citation type="submission" date="2021-04" db="EMBL/GenBank/DDBJ databases">
        <authorList>
            <person name="Zhang D.-C."/>
        </authorList>
    </citation>
    <scope>NUCLEOTIDE SEQUENCE</scope>
    <source>
        <strain evidence="4">CGMCC 1.15697</strain>
    </source>
</reference>
<evidence type="ECO:0000256" key="2">
    <source>
        <dbReference type="SAM" id="MobiDB-lite"/>
    </source>
</evidence>
<gene>
    <name evidence="4" type="ORF">KAJ83_16960</name>
</gene>
<evidence type="ECO:0000313" key="4">
    <source>
        <dbReference type="EMBL" id="MBP5858713.1"/>
    </source>
</evidence>
<protein>
    <submittedName>
        <fullName evidence="4">Universal stress protein</fullName>
    </submittedName>
</protein>
<keyword evidence="1" id="KW-0175">Coiled coil</keyword>
<dbReference type="Pfam" id="PF00582">
    <property type="entry name" value="Usp"/>
    <property type="match status" value="1"/>
</dbReference>
<dbReference type="SUPFAM" id="SSF52402">
    <property type="entry name" value="Adenine nucleotide alpha hydrolases-like"/>
    <property type="match status" value="1"/>
</dbReference>
<dbReference type="CDD" id="cd00293">
    <property type="entry name" value="USP-like"/>
    <property type="match status" value="1"/>
</dbReference>
<accession>A0A8J7SKV3</accession>
<sequence>MLDGDSGGATTDRAPSEDPRDGPSGGPGQRAPRTFLVVVDESEEMEVALHFACLRAKKTGGVVALLYVQEPAEFQHWLGVGELMQQERREEAEARLQSLSARANKLSGAVPILHVREGDRAEELMNLLEEDESISIVVLGSSAKGEGPGPLVSHLLSKGRTRIEIPVTIVPGSLSLEDVEQLT</sequence>
<name>A0A8J7SKV3_9PROT</name>